<keyword evidence="1" id="KW-0732">Signal</keyword>
<dbReference type="Pfam" id="PF03318">
    <property type="entry name" value="ETX_MTX2"/>
    <property type="match status" value="1"/>
</dbReference>
<reference evidence="2 3" key="1">
    <citation type="submission" date="2017-01" db="EMBL/GenBank/DDBJ databases">
        <title>Bacillus cereus isolates.</title>
        <authorList>
            <person name="Beno S.M."/>
        </authorList>
    </citation>
    <scope>NUCLEOTIDE SEQUENCE [LARGE SCALE GENOMIC DNA]</scope>
    <source>
        <strain evidence="2 3">FSL K6-1030</strain>
    </source>
</reference>
<dbReference type="EMBL" id="MUAU01000239">
    <property type="protein sequence ID" value="OOR71217.1"/>
    <property type="molecule type" value="Genomic_DNA"/>
</dbReference>
<proteinExistence type="predicted"/>
<feature type="signal peptide" evidence="1">
    <location>
        <begin position="1"/>
        <end position="24"/>
    </location>
</feature>
<feature type="chain" id="PRO_5040731215" evidence="1">
    <location>
        <begin position="25"/>
        <end position="347"/>
    </location>
</feature>
<protein>
    <submittedName>
        <fullName evidence="2">Uncharacterized protein</fullName>
    </submittedName>
</protein>
<evidence type="ECO:0000256" key="1">
    <source>
        <dbReference type="SAM" id="SignalP"/>
    </source>
</evidence>
<name>A0A9X6B2Z5_BACCE</name>
<dbReference type="RefSeq" id="WP_176116697.1">
    <property type="nucleotide sequence ID" value="NZ_CP090082.1"/>
</dbReference>
<evidence type="ECO:0000313" key="3">
    <source>
        <dbReference type="Proteomes" id="UP000190641"/>
    </source>
</evidence>
<dbReference type="SUPFAM" id="SSF56973">
    <property type="entry name" value="Aerolisin/ETX pore-forming domain"/>
    <property type="match status" value="1"/>
</dbReference>
<accession>A0A9X6B2Z5</accession>
<dbReference type="CDD" id="cd20223">
    <property type="entry name" value="PFM_epsilon-toxin-like"/>
    <property type="match status" value="1"/>
</dbReference>
<dbReference type="Proteomes" id="UP000190641">
    <property type="component" value="Unassembled WGS sequence"/>
</dbReference>
<sequence>MKKKYYKVLAIFPLACMLSTPMLAAPVSTFAAETQNEQGTKAIDRATFEQDLKYAMTSIPAIIQPNGTGKIYNPFHTTNPAIINMVFSLENFKDVTATETKDITTADDMQEATYENVTDLNQTHITPSKTITNTDSFTYSNSEGAKLGVELDHTFNANVSIPGVGGAGGSTTEKVSTEFSYNHTSSNTTSHTEQITIPSQTIVAAPHGTTHYIGKVQRVEFSGTTENTGYITGTIEAETNFRKATEYGPGTGPYDYTQNGKEKVDIYDVFKQALTNPAYRGLPNYIELDNVNKRVILKQPITSTFTGKLGFKSDAKIEFIPSDPNKPKVQMSLTDYQNPEKRAQLLK</sequence>
<dbReference type="AlphaFoldDB" id="A0A9X6B2Z5"/>
<comment type="caution">
    <text evidence="2">The sequence shown here is derived from an EMBL/GenBank/DDBJ whole genome shotgun (WGS) entry which is preliminary data.</text>
</comment>
<gene>
    <name evidence="2" type="ORF">BLX06_31990</name>
</gene>
<evidence type="ECO:0000313" key="2">
    <source>
        <dbReference type="EMBL" id="OOR71217.1"/>
    </source>
</evidence>
<dbReference type="InterPro" id="IPR004991">
    <property type="entry name" value="Aerolysin-like"/>
</dbReference>
<dbReference type="Gene3D" id="2.170.15.10">
    <property type="entry name" value="Proaerolysin, chain A, domain 3"/>
    <property type="match status" value="1"/>
</dbReference>
<organism evidence="2 3">
    <name type="scientific">Bacillus cereus</name>
    <dbReference type="NCBI Taxonomy" id="1396"/>
    <lineage>
        <taxon>Bacteria</taxon>
        <taxon>Bacillati</taxon>
        <taxon>Bacillota</taxon>
        <taxon>Bacilli</taxon>
        <taxon>Bacillales</taxon>
        <taxon>Bacillaceae</taxon>
        <taxon>Bacillus</taxon>
        <taxon>Bacillus cereus group</taxon>
    </lineage>
</organism>